<dbReference type="PANTHER" id="PTHR47936">
    <property type="entry name" value="PPR_LONG DOMAIN-CONTAINING PROTEIN"/>
    <property type="match status" value="1"/>
</dbReference>
<evidence type="ECO:0000256" key="3">
    <source>
        <dbReference type="PROSITE-ProRule" id="PRU00708"/>
    </source>
</evidence>
<keyword evidence="2" id="KW-0677">Repeat</keyword>
<feature type="repeat" description="PPR" evidence="3">
    <location>
        <begin position="349"/>
        <end position="383"/>
    </location>
</feature>
<feature type="repeat" description="PPR" evidence="3">
    <location>
        <begin position="138"/>
        <end position="173"/>
    </location>
</feature>
<dbReference type="EMBL" id="KZ502524">
    <property type="protein sequence ID" value="PKU77242.1"/>
    <property type="molecule type" value="Genomic_DNA"/>
</dbReference>
<feature type="repeat" description="PPR" evidence="3">
    <location>
        <begin position="416"/>
        <end position="450"/>
    </location>
</feature>
<keyword evidence="5" id="KW-1185">Reference proteome</keyword>
<dbReference type="PROSITE" id="PS51375">
    <property type="entry name" value="PPR"/>
    <property type="match status" value="8"/>
</dbReference>
<feature type="repeat" description="PPR" evidence="3">
    <location>
        <begin position="244"/>
        <end position="278"/>
    </location>
</feature>
<evidence type="ECO:0000313" key="4">
    <source>
        <dbReference type="EMBL" id="PKU77242.1"/>
    </source>
</evidence>
<proteinExistence type="inferred from homology"/>
<evidence type="ECO:0000256" key="2">
    <source>
        <dbReference type="ARBA" id="ARBA00022737"/>
    </source>
</evidence>
<dbReference type="InterPro" id="IPR011990">
    <property type="entry name" value="TPR-like_helical_dom_sf"/>
</dbReference>
<protein>
    <submittedName>
        <fullName evidence="4">Pentatricopeptide repeat-containing protein</fullName>
    </submittedName>
</protein>
<gene>
    <name evidence="4" type="ORF">MA16_Dca019649</name>
</gene>
<organism evidence="4 5">
    <name type="scientific">Dendrobium catenatum</name>
    <dbReference type="NCBI Taxonomy" id="906689"/>
    <lineage>
        <taxon>Eukaryota</taxon>
        <taxon>Viridiplantae</taxon>
        <taxon>Streptophyta</taxon>
        <taxon>Embryophyta</taxon>
        <taxon>Tracheophyta</taxon>
        <taxon>Spermatophyta</taxon>
        <taxon>Magnoliopsida</taxon>
        <taxon>Liliopsida</taxon>
        <taxon>Asparagales</taxon>
        <taxon>Orchidaceae</taxon>
        <taxon>Epidendroideae</taxon>
        <taxon>Malaxideae</taxon>
        <taxon>Dendrobiinae</taxon>
        <taxon>Dendrobium</taxon>
    </lineage>
</organism>
<dbReference type="Pfam" id="PF12854">
    <property type="entry name" value="PPR_1"/>
    <property type="match status" value="1"/>
</dbReference>
<comment type="similarity">
    <text evidence="1">Belongs to the PPR family. P subfamily.</text>
</comment>
<reference evidence="4 5" key="1">
    <citation type="journal article" date="2016" name="Sci. Rep.">
        <title>The Dendrobium catenatum Lindl. genome sequence provides insights into polysaccharide synthase, floral development and adaptive evolution.</title>
        <authorList>
            <person name="Zhang G.Q."/>
            <person name="Xu Q."/>
            <person name="Bian C."/>
            <person name="Tsai W.C."/>
            <person name="Yeh C.M."/>
            <person name="Liu K.W."/>
            <person name="Yoshida K."/>
            <person name="Zhang L.S."/>
            <person name="Chang S.B."/>
            <person name="Chen F."/>
            <person name="Shi Y."/>
            <person name="Su Y.Y."/>
            <person name="Zhang Y.Q."/>
            <person name="Chen L.J."/>
            <person name="Yin Y."/>
            <person name="Lin M."/>
            <person name="Huang H."/>
            <person name="Deng H."/>
            <person name="Wang Z.W."/>
            <person name="Zhu S.L."/>
            <person name="Zhao X."/>
            <person name="Deng C."/>
            <person name="Niu S.C."/>
            <person name="Huang J."/>
            <person name="Wang M."/>
            <person name="Liu G.H."/>
            <person name="Yang H.J."/>
            <person name="Xiao X.J."/>
            <person name="Hsiao Y.Y."/>
            <person name="Wu W.L."/>
            <person name="Chen Y.Y."/>
            <person name="Mitsuda N."/>
            <person name="Ohme-Takagi M."/>
            <person name="Luo Y.B."/>
            <person name="Van de Peer Y."/>
            <person name="Liu Z.J."/>
        </authorList>
    </citation>
    <scope>NUCLEOTIDE SEQUENCE [LARGE SCALE GENOMIC DNA]</scope>
    <source>
        <tissue evidence="4">The whole plant</tissue>
    </source>
</reference>
<feature type="repeat" description="PPR" evidence="3">
    <location>
        <begin position="174"/>
        <end position="208"/>
    </location>
</feature>
<dbReference type="Pfam" id="PF13041">
    <property type="entry name" value="PPR_2"/>
    <property type="match status" value="5"/>
</dbReference>
<name>A0A2I0WNJ5_9ASPA</name>
<evidence type="ECO:0000313" key="5">
    <source>
        <dbReference type="Proteomes" id="UP000233837"/>
    </source>
</evidence>
<dbReference type="Proteomes" id="UP000233837">
    <property type="component" value="Unassembled WGS sequence"/>
</dbReference>
<dbReference type="InterPro" id="IPR002885">
    <property type="entry name" value="PPR_rpt"/>
</dbReference>
<dbReference type="SUPFAM" id="SSF48452">
    <property type="entry name" value="TPR-like"/>
    <property type="match status" value="1"/>
</dbReference>
<feature type="repeat" description="PPR" evidence="3">
    <location>
        <begin position="103"/>
        <end position="137"/>
    </location>
</feature>
<dbReference type="Gene3D" id="1.25.40.10">
    <property type="entry name" value="Tetratricopeptide repeat domain"/>
    <property type="match status" value="4"/>
</dbReference>
<feature type="repeat" description="PPR" evidence="3">
    <location>
        <begin position="209"/>
        <end position="243"/>
    </location>
</feature>
<dbReference type="NCBIfam" id="TIGR00756">
    <property type="entry name" value="PPR"/>
    <property type="match status" value="7"/>
</dbReference>
<dbReference type="Pfam" id="PF01535">
    <property type="entry name" value="PPR"/>
    <property type="match status" value="1"/>
</dbReference>
<reference evidence="4 5" key="2">
    <citation type="journal article" date="2017" name="Nature">
        <title>The Apostasia genome and the evolution of orchids.</title>
        <authorList>
            <person name="Zhang G.Q."/>
            <person name="Liu K.W."/>
            <person name="Li Z."/>
            <person name="Lohaus R."/>
            <person name="Hsiao Y.Y."/>
            <person name="Niu S.C."/>
            <person name="Wang J.Y."/>
            <person name="Lin Y.C."/>
            <person name="Xu Q."/>
            <person name="Chen L.J."/>
            <person name="Yoshida K."/>
            <person name="Fujiwara S."/>
            <person name="Wang Z.W."/>
            <person name="Zhang Y.Q."/>
            <person name="Mitsuda N."/>
            <person name="Wang M."/>
            <person name="Liu G.H."/>
            <person name="Pecoraro L."/>
            <person name="Huang H.X."/>
            <person name="Xiao X.J."/>
            <person name="Lin M."/>
            <person name="Wu X.Y."/>
            <person name="Wu W.L."/>
            <person name="Chen Y.Y."/>
            <person name="Chang S.B."/>
            <person name="Sakamoto S."/>
            <person name="Ohme-Takagi M."/>
            <person name="Yagi M."/>
            <person name="Zeng S.J."/>
            <person name="Shen C.Y."/>
            <person name="Yeh C.M."/>
            <person name="Luo Y.B."/>
            <person name="Tsai W.C."/>
            <person name="Van de Peer Y."/>
            <person name="Liu Z.J."/>
        </authorList>
    </citation>
    <scope>NUCLEOTIDE SEQUENCE [LARGE SCALE GENOMIC DNA]</scope>
    <source>
        <tissue evidence="4">The whole plant</tissue>
    </source>
</reference>
<dbReference type="PANTHER" id="PTHR47936:SF1">
    <property type="entry name" value="PENTATRICOPEPTIDE REPEAT-CONTAINING PROTEIN GUN1, CHLOROPLASTIC"/>
    <property type="match status" value="1"/>
</dbReference>
<dbReference type="GO" id="GO:0031930">
    <property type="term" value="P:mitochondria-nucleus signaling pathway"/>
    <property type="evidence" value="ECO:0007669"/>
    <property type="project" value="TreeGrafter"/>
</dbReference>
<dbReference type="AlphaFoldDB" id="A0A2I0WNJ5"/>
<dbReference type="GO" id="GO:0010019">
    <property type="term" value="P:chloroplast-nucleus signaling pathway"/>
    <property type="evidence" value="ECO:0007669"/>
    <property type="project" value="TreeGrafter"/>
</dbReference>
<dbReference type="GO" id="GO:0009507">
    <property type="term" value="C:chloroplast"/>
    <property type="evidence" value="ECO:0007669"/>
    <property type="project" value="TreeGrafter"/>
</dbReference>
<accession>A0A2I0WNJ5</accession>
<feature type="repeat" description="PPR" evidence="3">
    <location>
        <begin position="279"/>
        <end position="313"/>
    </location>
</feature>
<sequence length="492" mass="55545">MRFKHPTVCVRLCPSRVPRKSAGKSLRGPELGSAGKLLVLRFSEILKQFSKRKPVCSPVIDARPRHPHWFEYSKLMKEFKQAGQVDQVLRLFQEMKYFNLWPDMVCYTIVMDSLVMENRPEQALAIFQEMITAGLAPDTACCTVLVKLYSFCLKQFDSAFEVILWMKKFGCSPDTFTYSTLIAGLCWDERVEEAFGVLDYMLDDECPPNVYTYTPIVNAYCSMGKLNEAKNLVKTMENTGCLPNSVTYNVLIKAFCKIGAFDEVDKILEKSGLNGWKPDVVTYSTYMNGLCKWGKVDCTFQLLEIMLDNGLVPNAVTVNILLDCLCSGSMAWEAKCLLERSAELDWDADVINYNTVMSRLCDEGSYRAVLKLFTDMLKNGITANAWTLSIVIHSLCKAGKPHEAQCLLDSEGLVANVVTYATLIHYFYSAGKVHEVSLLFSKMVKANIAPKFSACSSMIDCFFQEGNYWKAIYCFLRSLGQQSSLRLCLLIC</sequence>
<evidence type="ECO:0000256" key="1">
    <source>
        <dbReference type="ARBA" id="ARBA00007626"/>
    </source>
</evidence>